<proteinExistence type="predicted"/>
<reference evidence="2" key="1">
    <citation type="journal article" date="2024" name="Proc. Natl. Acad. Sci. U.S.A.">
        <title>Extraordinary preservation of gene collinearity over three hundred million years revealed in homosporous lycophytes.</title>
        <authorList>
            <person name="Li C."/>
            <person name="Wickell D."/>
            <person name="Kuo L.Y."/>
            <person name="Chen X."/>
            <person name="Nie B."/>
            <person name="Liao X."/>
            <person name="Peng D."/>
            <person name="Ji J."/>
            <person name="Jenkins J."/>
            <person name="Williams M."/>
            <person name="Shu S."/>
            <person name="Plott C."/>
            <person name="Barry K."/>
            <person name="Rajasekar S."/>
            <person name="Grimwood J."/>
            <person name="Han X."/>
            <person name="Sun S."/>
            <person name="Hou Z."/>
            <person name="He W."/>
            <person name="Dai G."/>
            <person name="Sun C."/>
            <person name="Schmutz J."/>
            <person name="Leebens-Mack J.H."/>
            <person name="Li F.W."/>
            <person name="Wang L."/>
        </authorList>
    </citation>
    <scope>NUCLEOTIDE SEQUENCE [LARGE SCALE GENOMIC DNA]</scope>
    <source>
        <strain evidence="2">cv. PW_Plant_1</strain>
    </source>
</reference>
<keyword evidence="2" id="KW-1185">Reference proteome</keyword>
<sequence>MHDAIMACFGDNGLHNMGLSKSNRINQNIAASIYQTKIAGHCRLVTITWSKNVMMGHCLQVNVDDPSFHITCKVEMRPWRFWMKQGWKSFATEGHKVEIHWDLSAAKYAIGPEPQEGYYVAMVCDKEVVLLLGDMSNEALKKSKAIPSNIEATLLSRREYLLGKKLFTTKAQIGDGGRMHELMIEFQTASDGEPRLCIRVDRKIAVQVKRLMWKFRGNQTILVDGVQVEVFWDVHNWLFSCTGEAHAIFMFQTCLANEKPWLKDITACRSIKEWKAPCTSTDKEPAGFALVLYASKTP</sequence>
<accession>A0ACC2CKK5</accession>
<protein>
    <submittedName>
        <fullName evidence="1">Uncharacterized protein</fullName>
    </submittedName>
</protein>
<dbReference type="EMBL" id="CM055101">
    <property type="protein sequence ID" value="KAJ7542519.1"/>
    <property type="molecule type" value="Genomic_DNA"/>
</dbReference>
<name>A0ACC2CKK5_DIPCM</name>
<evidence type="ECO:0000313" key="1">
    <source>
        <dbReference type="EMBL" id="KAJ7542519.1"/>
    </source>
</evidence>
<dbReference type="Proteomes" id="UP001162992">
    <property type="component" value="Chromosome 10"/>
</dbReference>
<organism evidence="1 2">
    <name type="scientific">Diphasiastrum complanatum</name>
    <name type="common">Issler's clubmoss</name>
    <name type="synonym">Lycopodium complanatum</name>
    <dbReference type="NCBI Taxonomy" id="34168"/>
    <lineage>
        <taxon>Eukaryota</taxon>
        <taxon>Viridiplantae</taxon>
        <taxon>Streptophyta</taxon>
        <taxon>Embryophyta</taxon>
        <taxon>Tracheophyta</taxon>
        <taxon>Lycopodiopsida</taxon>
        <taxon>Lycopodiales</taxon>
        <taxon>Lycopodiaceae</taxon>
        <taxon>Lycopodioideae</taxon>
        <taxon>Diphasiastrum</taxon>
    </lineage>
</organism>
<comment type="caution">
    <text evidence="1">The sequence shown here is derived from an EMBL/GenBank/DDBJ whole genome shotgun (WGS) entry which is preliminary data.</text>
</comment>
<evidence type="ECO:0000313" key="2">
    <source>
        <dbReference type="Proteomes" id="UP001162992"/>
    </source>
</evidence>
<gene>
    <name evidence="1" type="ORF">O6H91_10G109600</name>
</gene>